<dbReference type="PANTHER" id="PTHR31451">
    <property type="match status" value="1"/>
</dbReference>
<protein>
    <submittedName>
        <fullName evidence="1">Uncharacterized protein</fullName>
    </submittedName>
</protein>
<dbReference type="InterPro" id="IPR045053">
    <property type="entry name" value="MAN-like"/>
</dbReference>
<dbReference type="PANTHER" id="PTHR31451:SF39">
    <property type="entry name" value="MANNAN ENDO-1,4-BETA-MANNOSIDASE 1"/>
    <property type="match status" value="1"/>
</dbReference>
<dbReference type="GO" id="GO:0005576">
    <property type="term" value="C:extracellular region"/>
    <property type="evidence" value="ECO:0007669"/>
    <property type="project" value="UniProtKB-SubCell"/>
</dbReference>
<dbReference type="Gene3D" id="3.20.20.80">
    <property type="entry name" value="Glycosidases"/>
    <property type="match status" value="1"/>
</dbReference>
<dbReference type="GO" id="GO:0016985">
    <property type="term" value="F:mannan endo-1,4-beta-mannosidase activity"/>
    <property type="evidence" value="ECO:0007669"/>
    <property type="project" value="TreeGrafter"/>
</dbReference>
<evidence type="ECO:0000313" key="1">
    <source>
        <dbReference type="EMBL" id="PPS15404.1"/>
    </source>
</evidence>
<dbReference type="AlphaFoldDB" id="A0A2P5YIM1"/>
<dbReference type="OrthoDB" id="1404838at2759"/>
<gene>
    <name evidence="1" type="ORF">GOBAR_AA05160</name>
</gene>
<evidence type="ECO:0000313" key="2">
    <source>
        <dbReference type="Proteomes" id="UP000239757"/>
    </source>
</evidence>
<proteinExistence type="predicted"/>
<organism evidence="1 2">
    <name type="scientific">Gossypium barbadense</name>
    <name type="common">Sea Island cotton</name>
    <name type="synonym">Hibiscus barbadensis</name>
    <dbReference type="NCBI Taxonomy" id="3634"/>
    <lineage>
        <taxon>Eukaryota</taxon>
        <taxon>Viridiplantae</taxon>
        <taxon>Streptophyta</taxon>
        <taxon>Embryophyta</taxon>
        <taxon>Tracheophyta</taxon>
        <taxon>Spermatophyta</taxon>
        <taxon>Magnoliopsida</taxon>
        <taxon>eudicotyledons</taxon>
        <taxon>Gunneridae</taxon>
        <taxon>Pentapetalae</taxon>
        <taxon>rosids</taxon>
        <taxon>malvids</taxon>
        <taxon>Malvales</taxon>
        <taxon>Malvaceae</taxon>
        <taxon>Malvoideae</taxon>
        <taxon>Gossypium</taxon>
    </lineage>
</organism>
<sequence length="86" mass="9528">MPYINILSLSHLKIAEFGKTSKLPGYSLEKRNNYFRRIYTSIYGSASGRGSCAGGLFWQLLTLGMDHVGDGYHVVLEQCPSTANII</sequence>
<name>A0A2P5YIM1_GOSBA</name>
<dbReference type="Proteomes" id="UP000239757">
    <property type="component" value="Unassembled WGS sequence"/>
</dbReference>
<dbReference type="EMBL" id="KZ663161">
    <property type="protein sequence ID" value="PPS15404.1"/>
    <property type="molecule type" value="Genomic_DNA"/>
</dbReference>
<reference evidence="1 2" key="1">
    <citation type="submission" date="2015-01" db="EMBL/GenBank/DDBJ databases">
        <title>Genome of allotetraploid Gossypium barbadense reveals genomic plasticity and fiber elongation in cotton evolution.</title>
        <authorList>
            <person name="Chen X."/>
            <person name="Liu X."/>
            <person name="Zhao B."/>
            <person name="Zheng H."/>
            <person name="Hu Y."/>
            <person name="Lu G."/>
            <person name="Yang C."/>
            <person name="Chen J."/>
            <person name="Shan C."/>
            <person name="Zhang L."/>
            <person name="Zhou Y."/>
            <person name="Wang L."/>
            <person name="Guo W."/>
            <person name="Bai Y."/>
            <person name="Ruan J."/>
            <person name="Shangguan X."/>
            <person name="Mao Y."/>
            <person name="Jiang J."/>
            <person name="Zhu Y."/>
            <person name="Lei J."/>
            <person name="Kang H."/>
            <person name="Chen S."/>
            <person name="He X."/>
            <person name="Wang R."/>
            <person name="Wang Y."/>
            <person name="Chen J."/>
            <person name="Wang L."/>
            <person name="Yu S."/>
            <person name="Wang B."/>
            <person name="Wei J."/>
            <person name="Song S."/>
            <person name="Lu X."/>
            <person name="Gao Z."/>
            <person name="Gu W."/>
            <person name="Deng X."/>
            <person name="Ma D."/>
            <person name="Wang S."/>
            <person name="Liang W."/>
            <person name="Fang L."/>
            <person name="Cai C."/>
            <person name="Zhu X."/>
            <person name="Zhou B."/>
            <person name="Zhang Y."/>
            <person name="Chen Z."/>
            <person name="Xu S."/>
            <person name="Zhu R."/>
            <person name="Wang S."/>
            <person name="Zhang T."/>
            <person name="Zhao G."/>
        </authorList>
    </citation>
    <scope>NUCLEOTIDE SEQUENCE [LARGE SCALE GENOMIC DNA]</scope>
    <source>
        <strain evidence="2">cv. Xinhai21</strain>
        <tissue evidence="1">Leaf</tissue>
    </source>
</reference>
<accession>A0A2P5YIM1</accession>